<feature type="region of interest" description="Disordered" evidence="1">
    <location>
        <begin position="1"/>
        <end position="50"/>
    </location>
</feature>
<protein>
    <submittedName>
        <fullName evidence="2">Uncharacterized protein</fullName>
    </submittedName>
</protein>
<dbReference type="AlphaFoldDB" id="A0A9P4XU65"/>
<proteinExistence type="predicted"/>
<evidence type="ECO:0000256" key="1">
    <source>
        <dbReference type="SAM" id="MobiDB-lite"/>
    </source>
</evidence>
<dbReference type="GeneID" id="63841016"/>
<accession>A0A9P4XU65</accession>
<evidence type="ECO:0000313" key="3">
    <source>
        <dbReference type="Proteomes" id="UP000803844"/>
    </source>
</evidence>
<organism evidence="2 3">
    <name type="scientific">Cryphonectria parasitica (strain ATCC 38755 / EP155)</name>
    <dbReference type="NCBI Taxonomy" id="660469"/>
    <lineage>
        <taxon>Eukaryota</taxon>
        <taxon>Fungi</taxon>
        <taxon>Dikarya</taxon>
        <taxon>Ascomycota</taxon>
        <taxon>Pezizomycotina</taxon>
        <taxon>Sordariomycetes</taxon>
        <taxon>Sordariomycetidae</taxon>
        <taxon>Diaporthales</taxon>
        <taxon>Cryphonectriaceae</taxon>
        <taxon>Cryphonectria-Endothia species complex</taxon>
        <taxon>Cryphonectria</taxon>
    </lineage>
</organism>
<dbReference type="OrthoDB" id="5240349at2759"/>
<reference evidence="2" key="1">
    <citation type="journal article" date="2020" name="Phytopathology">
        <title>Genome sequence of the chestnut blight fungus Cryphonectria parasitica EP155: A fundamental resource for an archetypical invasive plant pathogen.</title>
        <authorList>
            <person name="Crouch J.A."/>
            <person name="Dawe A."/>
            <person name="Aerts A."/>
            <person name="Barry K."/>
            <person name="Churchill A.C.L."/>
            <person name="Grimwood J."/>
            <person name="Hillman B."/>
            <person name="Milgroom M.G."/>
            <person name="Pangilinan J."/>
            <person name="Smith M."/>
            <person name="Salamov A."/>
            <person name="Schmutz J."/>
            <person name="Yadav J."/>
            <person name="Grigoriev I.V."/>
            <person name="Nuss D."/>
        </authorList>
    </citation>
    <scope>NUCLEOTIDE SEQUENCE</scope>
    <source>
        <strain evidence="2">EP155</strain>
    </source>
</reference>
<dbReference type="EMBL" id="MU032352">
    <property type="protein sequence ID" value="KAF3760966.1"/>
    <property type="molecule type" value="Genomic_DNA"/>
</dbReference>
<dbReference type="RefSeq" id="XP_040771945.1">
    <property type="nucleotide sequence ID" value="XM_040923887.1"/>
</dbReference>
<sequence>MNPFRPMKSSGSQTGDGDIEAAEGPMWQQKGQKDGRAVGEDDGQGVTASVVTTGLTAPVTEGRANLSAPWSLQGLRSDVDMSANLSETLARHTPSSPSGSLAQGRSDDAHVPMVVARSECELSHPRPSRSSSAKLLRVLGDNEEAISDGHRHWRGQSSPGSTASFHTARQG</sequence>
<evidence type="ECO:0000313" key="2">
    <source>
        <dbReference type="EMBL" id="KAF3760966.1"/>
    </source>
</evidence>
<gene>
    <name evidence="2" type="ORF">M406DRAFT_358417</name>
</gene>
<feature type="compositionally biased region" description="Polar residues" evidence="1">
    <location>
        <begin position="155"/>
        <end position="171"/>
    </location>
</feature>
<name>A0A9P4XU65_CRYP1</name>
<feature type="compositionally biased region" description="Polar residues" evidence="1">
    <location>
        <begin position="83"/>
        <end position="103"/>
    </location>
</feature>
<feature type="region of interest" description="Disordered" evidence="1">
    <location>
        <begin position="83"/>
        <end position="171"/>
    </location>
</feature>
<comment type="caution">
    <text evidence="2">The sequence shown here is derived from an EMBL/GenBank/DDBJ whole genome shotgun (WGS) entry which is preliminary data.</text>
</comment>
<keyword evidence="3" id="KW-1185">Reference proteome</keyword>
<dbReference type="Proteomes" id="UP000803844">
    <property type="component" value="Unassembled WGS sequence"/>
</dbReference>